<accession>A0AAD5KCE0</accession>
<feature type="chain" id="PRO_5042195840" evidence="1">
    <location>
        <begin position="18"/>
        <end position="180"/>
    </location>
</feature>
<organism evidence="2 3">
    <name type="scientific">Phascolomyces articulosus</name>
    <dbReference type="NCBI Taxonomy" id="60185"/>
    <lineage>
        <taxon>Eukaryota</taxon>
        <taxon>Fungi</taxon>
        <taxon>Fungi incertae sedis</taxon>
        <taxon>Mucoromycota</taxon>
        <taxon>Mucoromycotina</taxon>
        <taxon>Mucoromycetes</taxon>
        <taxon>Mucorales</taxon>
        <taxon>Lichtheimiaceae</taxon>
        <taxon>Phascolomyces</taxon>
    </lineage>
</organism>
<name>A0AAD5KCE0_9FUNG</name>
<dbReference type="EMBL" id="JAIXMP010000001">
    <property type="protein sequence ID" value="KAI9278720.1"/>
    <property type="molecule type" value="Genomic_DNA"/>
</dbReference>
<dbReference type="Proteomes" id="UP001209540">
    <property type="component" value="Unassembled WGS sequence"/>
</dbReference>
<keyword evidence="1" id="KW-0732">Signal</keyword>
<evidence type="ECO:0000256" key="1">
    <source>
        <dbReference type="SAM" id="SignalP"/>
    </source>
</evidence>
<proteinExistence type="predicted"/>
<gene>
    <name evidence="2" type="ORF">BDA99DRAFT_531462</name>
</gene>
<reference evidence="2" key="1">
    <citation type="journal article" date="2022" name="IScience">
        <title>Evolution of zygomycete secretomes and the origins of terrestrial fungal ecologies.</title>
        <authorList>
            <person name="Chang Y."/>
            <person name="Wang Y."/>
            <person name="Mondo S."/>
            <person name="Ahrendt S."/>
            <person name="Andreopoulos W."/>
            <person name="Barry K."/>
            <person name="Beard J."/>
            <person name="Benny G.L."/>
            <person name="Blankenship S."/>
            <person name="Bonito G."/>
            <person name="Cuomo C."/>
            <person name="Desiro A."/>
            <person name="Gervers K.A."/>
            <person name="Hundley H."/>
            <person name="Kuo A."/>
            <person name="LaButti K."/>
            <person name="Lang B.F."/>
            <person name="Lipzen A."/>
            <person name="O'Donnell K."/>
            <person name="Pangilinan J."/>
            <person name="Reynolds N."/>
            <person name="Sandor L."/>
            <person name="Smith M.E."/>
            <person name="Tsang A."/>
            <person name="Grigoriev I.V."/>
            <person name="Stajich J.E."/>
            <person name="Spatafora J.W."/>
        </authorList>
    </citation>
    <scope>NUCLEOTIDE SEQUENCE</scope>
    <source>
        <strain evidence="2">RSA 2281</strain>
    </source>
</reference>
<protein>
    <submittedName>
        <fullName evidence="2">Uncharacterized protein</fullName>
    </submittedName>
</protein>
<dbReference type="AlphaFoldDB" id="A0AAD5KCE0"/>
<sequence length="180" mass="20630">MCVLLLLLLLCCTFTIIIPTSFIVLPPVGASLANVGNCYHIIDQVLLLYVFGVPNKLMKSIPMQYIKTSARCRTIIVNLMTTTLHSFILNVCDLRWLSVFGVEQLYTTIRTCGSYNLPDDIDDEIQEIFNTYEEQDEDDVLDFVIKKQLRIHVTIQKIILINFGYCQQLTNLLATTHMMF</sequence>
<evidence type="ECO:0000313" key="2">
    <source>
        <dbReference type="EMBL" id="KAI9278720.1"/>
    </source>
</evidence>
<feature type="signal peptide" evidence="1">
    <location>
        <begin position="1"/>
        <end position="17"/>
    </location>
</feature>
<reference evidence="2" key="2">
    <citation type="submission" date="2023-02" db="EMBL/GenBank/DDBJ databases">
        <authorList>
            <consortium name="DOE Joint Genome Institute"/>
            <person name="Mondo S.J."/>
            <person name="Chang Y."/>
            <person name="Wang Y."/>
            <person name="Ahrendt S."/>
            <person name="Andreopoulos W."/>
            <person name="Barry K."/>
            <person name="Beard J."/>
            <person name="Benny G.L."/>
            <person name="Blankenship S."/>
            <person name="Bonito G."/>
            <person name="Cuomo C."/>
            <person name="Desiro A."/>
            <person name="Gervers K.A."/>
            <person name="Hundley H."/>
            <person name="Kuo A."/>
            <person name="LaButti K."/>
            <person name="Lang B.F."/>
            <person name="Lipzen A."/>
            <person name="O'Donnell K."/>
            <person name="Pangilinan J."/>
            <person name="Reynolds N."/>
            <person name="Sandor L."/>
            <person name="Smith M.W."/>
            <person name="Tsang A."/>
            <person name="Grigoriev I.V."/>
            <person name="Stajich J.E."/>
            <person name="Spatafora J.W."/>
        </authorList>
    </citation>
    <scope>NUCLEOTIDE SEQUENCE</scope>
    <source>
        <strain evidence="2">RSA 2281</strain>
    </source>
</reference>
<evidence type="ECO:0000313" key="3">
    <source>
        <dbReference type="Proteomes" id="UP001209540"/>
    </source>
</evidence>
<keyword evidence="3" id="KW-1185">Reference proteome</keyword>
<comment type="caution">
    <text evidence="2">The sequence shown here is derived from an EMBL/GenBank/DDBJ whole genome shotgun (WGS) entry which is preliminary data.</text>
</comment>